<keyword evidence="3" id="KW-1185">Reference proteome</keyword>
<dbReference type="OrthoDB" id="4473754at2759"/>
<name>A0A319ENG3_ASPSB</name>
<evidence type="ECO:0000313" key="3">
    <source>
        <dbReference type="Proteomes" id="UP000248423"/>
    </source>
</evidence>
<gene>
    <name evidence="2" type="ORF">BO78DRAFT_413669</name>
</gene>
<sequence>MARKAGRPPTRLQGTKRSSASRRAGSNNQEEQRHQQQQQPSPASLGGSEDLHEIDSTLGTTECAPTNFEAMFLNAATDDTETSLSLFSTMPTIPGLEMWGDVDMSRMCDADASHPLPTDSDDQEMNMMMMMMMDQPDFGDSPLSAIESNQSGTGTKPIEWEPSAPPIAGNAMQQLCALSGKLAGQVQSLAPVDSSPIDKPMSRLEQLAAHGSDGLDPLSSDTATILQILAVYIRLTQLHHALYRQMKSVLTNSGDCPLPFPSPSDLPFVLEICVHHLGEVETLLGLPAGFCVSEQMVENGGILHQSAGGMTLLVRTIMRQAENTVKGIRSVLAELAEETRGQIQV</sequence>
<dbReference type="AlphaFoldDB" id="A0A319ENG3"/>
<feature type="region of interest" description="Disordered" evidence="1">
    <location>
        <begin position="1"/>
        <end position="51"/>
    </location>
</feature>
<proteinExistence type="predicted"/>
<reference evidence="2 3" key="1">
    <citation type="submission" date="2018-02" db="EMBL/GenBank/DDBJ databases">
        <title>The genomes of Aspergillus section Nigri reveals drivers in fungal speciation.</title>
        <authorList>
            <consortium name="DOE Joint Genome Institute"/>
            <person name="Vesth T.C."/>
            <person name="Nybo J."/>
            <person name="Theobald S."/>
            <person name="Brandl J."/>
            <person name="Frisvad J.C."/>
            <person name="Nielsen K.F."/>
            <person name="Lyhne E.K."/>
            <person name="Kogle M.E."/>
            <person name="Kuo A."/>
            <person name="Riley R."/>
            <person name="Clum A."/>
            <person name="Nolan M."/>
            <person name="Lipzen A."/>
            <person name="Salamov A."/>
            <person name="Henrissat B."/>
            <person name="Wiebenga A."/>
            <person name="De vries R.P."/>
            <person name="Grigoriev I.V."/>
            <person name="Mortensen U.H."/>
            <person name="Andersen M.R."/>
            <person name="Baker S.E."/>
        </authorList>
    </citation>
    <scope>NUCLEOTIDE SEQUENCE [LARGE SCALE GENOMIC DNA]</scope>
    <source>
        <strain evidence="2 3">CBS 121057</strain>
    </source>
</reference>
<accession>A0A319ENG3</accession>
<evidence type="ECO:0000313" key="2">
    <source>
        <dbReference type="EMBL" id="PYI11867.1"/>
    </source>
</evidence>
<dbReference type="VEuPathDB" id="FungiDB:BO78DRAFT_413669"/>
<protein>
    <submittedName>
        <fullName evidence="2">Uncharacterized protein</fullName>
    </submittedName>
</protein>
<evidence type="ECO:0000256" key="1">
    <source>
        <dbReference type="SAM" id="MobiDB-lite"/>
    </source>
</evidence>
<organism evidence="2 3">
    <name type="scientific">Aspergillus sclerotiicarbonarius (strain CBS 121057 / IBT 28362)</name>
    <dbReference type="NCBI Taxonomy" id="1448318"/>
    <lineage>
        <taxon>Eukaryota</taxon>
        <taxon>Fungi</taxon>
        <taxon>Dikarya</taxon>
        <taxon>Ascomycota</taxon>
        <taxon>Pezizomycotina</taxon>
        <taxon>Eurotiomycetes</taxon>
        <taxon>Eurotiomycetidae</taxon>
        <taxon>Eurotiales</taxon>
        <taxon>Aspergillaceae</taxon>
        <taxon>Aspergillus</taxon>
        <taxon>Aspergillus subgen. Circumdati</taxon>
    </lineage>
</organism>
<dbReference type="EMBL" id="KZ826317">
    <property type="protein sequence ID" value="PYI11867.1"/>
    <property type="molecule type" value="Genomic_DNA"/>
</dbReference>
<dbReference type="Proteomes" id="UP000248423">
    <property type="component" value="Unassembled WGS sequence"/>
</dbReference>